<organism evidence="2 3">
    <name type="scientific">Bradyrhizobium yuanmingense</name>
    <dbReference type="NCBI Taxonomy" id="108015"/>
    <lineage>
        <taxon>Bacteria</taxon>
        <taxon>Pseudomonadati</taxon>
        <taxon>Pseudomonadota</taxon>
        <taxon>Alphaproteobacteria</taxon>
        <taxon>Hyphomicrobiales</taxon>
        <taxon>Nitrobacteraceae</taxon>
        <taxon>Bradyrhizobium</taxon>
    </lineage>
</organism>
<reference evidence="2 3" key="1">
    <citation type="submission" date="2016-08" db="EMBL/GenBank/DDBJ databases">
        <authorList>
            <person name="Seilhamer J.J."/>
        </authorList>
    </citation>
    <scope>NUCLEOTIDE SEQUENCE [LARGE SCALE GENOMIC DNA]</scope>
    <source>
        <strain evidence="2 3">CCBAU 10071</strain>
    </source>
</reference>
<evidence type="ECO:0000256" key="1">
    <source>
        <dbReference type="SAM" id="Phobius"/>
    </source>
</evidence>
<proteinExistence type="predicted"/>
<sequence>MTGLSESSLEVGAWADVLRILIRIRPETVASFIDQHRGDTDFWLGDRGFAVIDAVATVPAALSIVRQRQADIPLREMLALGRCEVLAPAIDLISPGRDPTDVATIVARLLSTIARSPRSSTCNVERTAPLLDSVTSRIGADAAKAYAAALTQEVDPYAVAANDNAPGIATVRNLLQSAPATRSAFASDPKELASKAAREEVHPLAAALVQSLPPDHAVLSELRRVLTPGANEILTDYLLRNRKIVLTVLRLTARADGWTSRDISQVSVLSTTESDVDVARAAFDALMLAGYVPGLTDTFDAIARRLPDPSGAPDERAVRAVRAFTRAAHETRDRPSLYSRERLNWLLERLSVEGLRGRVVRALGLRPETLAIDPRFLSAWLAQAVPSRRGSTIAVCADAATLGPFVDNGLTFQMLEASNQSYQSEEWLPACVAWLAGSTSAGPTEAGQMLWLLSLRDGKLATEEEPAKQLETLSGLWSISKQRSLGDLSRRRIAARAGALAPRLGWSLTEVTLLRRWDSELSRDYPDQAWSFRKEWLLRAVYLLALAIPAAMLLHLAFWSVLLLTYRTSTRVQAHVFYNPLARKILGFGYVDILLIWVGPLRRILFAPFVDAMPGDIGQISFGAKEGPYYANSLVVRLDRAELARGLRDAEREALSGSLDAAARPITSGLASWKGPTCLFGPSGRGKTSYLRYVLAANPRQRIPFVYLRAAQCGNDVATAVCARFPGLGRDADLIISLIRSGLLDIYIDGLNEVDRELQERIVRFIVDYPTANIFVTSQEIGVSLPSKLATYFLLPLTKAQMKEFLLSRETALDATAPLRGEHYRVRVEAFLQELADEVVVSEQVVAAEPAQDAIVTSFLATLANPMDLETAATLLSLDIDPDPFRLQEQQFRLVDEDCRTKLKRRFPIDAFSTAALAAREQGKAEIDWASFAEYVAILEQRKQVRRTTVEVASGKELVEYRFRHDKIADFYLHFALLRADSTKRFSLAGDDRFAGVFDYLARELPAEAAAELKEYLLSRALDSNDHRLSDRFLQHLRWRSLLTRDTPDWITRYDTPESVKALREFDRLAELRDETEAKMRSARTVIESSRLASRILIARDAEALESAVRALFLKSGAREIPTPGGTAPVFDVPGFGVLAVICVAGARATSTITRAGIASRASRVVEKKLVIVNPQPELDPAERDWSQVEEWERPLRRDSIVVLQTRDLYRWARVDDGSLERNLWPRVIQTMADNTVSAPEEDR</sequence>
<gene>
    <name evidence="2" type="ORF">GA0061099_1004155</name>
</gene>
<evidence type="ECO:0000313" key="2">
    <source>
        <dbReference type="EMBL" id="SCB28435.1"/>
    </source>
</evidence>
<protein>
    <submittedName>
        <fullName evidence="2">Uncharacterized protein</fullName>
    </submittedName>
</protein>
<keyword evidence="1" id="KW-0472">Membrane</keyword>
<dbReference type="AlphaFoldDB" id="A0A1C3VLE6"/>
<dbReference type="Proteomes" id="UP000183174">
    <property type="component" value="Unassembled WGS sequence"/>
</dbReference>
<dbReference type="EMBL" id="FMAE01000004">
    <property type="protein sequence ID" value="SCB28435.1"/>
    <property type="molecule type" value="Genomic_DNA"/>
</dbReference>
<dbReference type="SUPFAM" id="SSF52540">
    <property type="entry name" value="P-loop containing nucleoside triphosphate hydrolases"/>
    <property type="match status" value="1"/>
</dbReference>
<dbReference type="RefSeq" id="WP_141697606.1">
    <property type="nucleotide sequence ID" value="NZ_FMAE01000004.1"/>
</dbReference>
<keyword evidence="1" id="KW-0812">Transmembrane</keyword>
<accession>A0A1C3VLE6</accession>
<feature type="transmembrane region" description="Helical" evidence="1">
    <location>
        <begin position="585"/>
        <end position="605"/>
    </location>
</feature>
<name>A0A1C3VLE6_9BRAD</name>
<dbReference type="InterPro" id="IPR027417">
    <property type="entry name" value="P-loop_NTPase"/>
</dbReference>
<keyword evidence="1" id="KW-1133">Transmembrane helix</keyword>
<evidence type="ECO:0000313" key="3">
    <source>
        <dbReference type="Proteomes" id="UP000183174"/>
    </source>
</evidence>
<feature type="transmembrane region" description="Helical" evidence="1">
    <location>
        <begin position="541"/>
        <end position="564"/>
    </location>
</feature>